<reference evidence="1" key="1">
    <citation type="submission" date="2019-01" db="EMBL/GenBank/DDBJ databases">
        <title>Whole genome sequencing and annotation enables comparative genome analysis that reveals unique features of the Chlamydia suis R19 Genome.</title>
        <authorList>
            <person name="Dimond Z.E."/>
        </authorList>
    </citation>
    <scope>NUCLEOTIDE SEQUENCE [LARGE SCALE GENOMIC DNA]</scope>
    <source>
        <strain evidence="1">R19</strain>
    </source>
</reference>
<evidence type="ECO:0000313" key="1">
    <source>
        <dbReference type="EMBL" id="QHP83238.1"/>
    </source>
</evidence>
<evidence type="ECO:0000313" key="2">
    <source>
        <dbReference type="Proteomes" id="UP000512184"/>
    </source>
</evidence>
<name>A0ABX6IQ59_9CHLA</name>
<accession>A0ABX6IQ59</accession>
<proteinExistence type="predicted"/>
<gene>
    <name evidence="1" type="primary">hypothetical protein</name>
    <name evidence="1" type="ORF">Chls_363</name>
</gene>
<organism evidence="1 2">
    <name type="scientific">Chlamydia suis</name>
    <dbReference type="NCBI Taxonomy" id="83559"/>
    <lineage>
        <taxon>Bacteria</taxon>
        <taxon>Pseudomonadati</taxon>
        <taxon>Chlamydiota</taxon>
        <taxon>Chlamydiia</taxon>
        <taxon>Chlamydiales</taxon>
        <taxon>Chlamydiaceae</taxon>
        <taxon>Chlamydia/Chlamydophila group</taxon>
        <taxon>Chlamydia</taxon>
    </lineage>
</organism>
<sequence length="62" mass="7391">MIWTKETKYFRLFSKFICINFLQLCGLVVKDRCNEYIADVLFIVFSWRAVFCNPCFLAAKII</sequence>
<dbReference type="EMBL" id="CP035278">
    <property type="protein sequence ID" value="QHP83238.1"/>
    <property type="molecule type" value="Genomic_DNA"/>
</dbReference>
<keyword evidence="2" id="KW-1185">Reference proteome</keyword>
<dbReference type="Proteomes" id="UP000512184">
    <property type="component" value="Chromosome"/>
</dbReference>
<protein>
    <submittedName>
        <fullName evidence="1">Uncharacterized protein</fullName>
    </submittedName>
</protein>